<sequence length="613" mass="69534">MAERKKQEMGHDAAENTLATRETREIEPGASTGILPMYLELTKEHIIRLIELLPGLPHDRVRIRLSIHELEHAPEYDAISYVWGNANDRVEITCNGKPILITASLNAAFRRIRLKEHSRIVWADAVCINQASIPERNHHVAFMNLVYKKAKKVLVCMGPAPDTEALTVKALVDEHMERADNKSISEMPILTSDDPILDDQRWQSLAALMRNVWFSRAWVLQEVGMAVEPRILYGDVDISYRDLMRLARWIVRCASQLQTTAEMSLLTIHTDWEDWLGRSKQDYEYSLVDFFSAAKGLRCRDMHDHVYAFIGHPLLQKDDGSGPIIKPEYEKQASRVFQDFTTMVLPTSGLKFLSAVEHDEKTIEESIPSWVVRWDMDIIWNSMGYYAPFYYRASGEDEVVPPAIDGDRLTIDGVLVDVVHKVFPFSAVEDDWAVTTATNALKHESKLKLVLDDIWSYLSREECPCRYPEQLQALGLTLCAGLMNYECAESDLGRHEAIFAAFWRIREAVSGSGGVIEEDSEDLRDADSFYFDVNLSCKGRSFFLTSTGFFGLGPLILKPGDECHTFRGARVPFAVRRVDGSLYKLLGEAYVHGVMCGEYVAQGDVSWKNVVLI</sequence>
<gene>
    <name evidence="3" type="ORF">OHC33_011172</name>
</gene>
<dbReference type="InterPro" id="IPR010730">
    <property type="entry name" value="HET"/>
</dbReference>
<dbReference type="Pfam" id="PF26639">
    <property type="entry name" value="Het-6_barrel"/>
    <property type="match status" value="1"/>
</dbReference>
<dbReference type="AlphaFoldDB" id="A0AAN8EDC6"/>
<evidence type="ECO:0000313" key="3">
    <source>
        <dbReference type="EMBL" id="KAK5947802.1"/>
    </source>
</evidence>
<organism evidence="3 4">
    <name type="scientific">Knufia fluminis</name>
    <dbReference type="NCBI Taxonomy" id="191047"/>
    <lineage>
        <taxon>Eukaryota</taxon>
        <taxon>Fungi</taxon>
        <taxon>Dikarya</taxon>
        <taxon>Ascomycota</taxon>
        <taxon>Pezizomycotina</taxon>
        <taxon>Eurotiomycetes</taxon>
        <taxon>Chaetothyriomycetidae</taxon>
        <taxon>Chaetothyriales</taxon>
        <taxon>Trichomeriaceae</taxon>
        <taxon>Knufia</taxon>
    </lineage>
</organism>
<protein>
    <recommendedName>
        <fullName evidence="2">Heterokaryon incompatibility domain-containing protein</fullName>
    </recommendedName>
</protein>
<keyword evidence="4" id="KW-1185">Reference proteome</keyword>
<accession>A0AAN8EDC6</accession>
<dbReference type="PANTHER" id="PTHR24148">
    <property type="entry name" value="ANKYRIN REPEAT DOMAIN-CONTAINING PROTEIN 39 HOMOLOG-RELATED"/>
    <property type="match status" value="1"/>
</dbReference>
<feature type="domain" description="Heterokaryon incompatibility" evidence="2">
    <location>
        <begin position="76"/>
        <end position="222"/>
    </location>
</feature>
<dbReference type="EMBL" id="JAKLMC020000066">
    <property type="protein sequence ID" value="KAK5947802.1"/>
    <property type="molecule type" value="Genomic_DNA"/>
</dbReference>
<evidence type="ECO:0000259" key="2">
    <source>
        <dbReference type="Pfam" id="PF06985"/>
    </source>
</evidence>
<proteinExistence type="predicted"/>
<feature type="region of interest" description="Disordered" evidence="1">
    <location>
        <begin position="1"/>
        <end position="26"/>
    </location>
</feature>
<feature type="compositionally biased region" description="Basic and acidic residues" evidence="1">
    <location>
        <begin position="1"/>
        <end position="14"/>
    </location>
</feature>
<dbReference type="Pfam" id="PF06985">
    <property type="entry name" value="HET"/>
    <property type="match status" value="1"/>
</dbReference>
<name>A0AAN8EDC6_9EURO</name>
<dbReference type="InterPro" id="IPR052895">
    <property type="entry name" value="HetReg/Transcr_Mod"/>
</dbReference>
<reference evidence="3 4" key="1">
    <citation type="submission" date="2022-12" db="EMBL/GenBank/DDBJ databases">
        <title>Genomic features and morphological characterization of a novel Knufia sp. strain isolated from spacecraft assembly facility.</title>
        <authorList>
            <person name="Teixeira M."/>
            <person name="Chander A.M."/>
            <person name="Stajich J.E."/>
            <person name="Venkateswaran K."/>
        </authorList>
    </citation>
    <scope>NUCLEOTIDE SEQUENCE [LARGE SCALE GENOMIC DNA]</scope>
    <source>
        <strain evidence="3 4">FJI-L2-BK-P2</strain>
    </source>
</reference>
<evidence type="ECO:0000256" key="1">
    <source>
        <dbReference type="SAM" id="MobiDB-lite"/>
    </source>
</evidence>
<evidence type="ECO:0000313" key="4">
    <source>
        <dbReference type="Proteomes" id="UP001316803"/>
    </source>
</evidence>
<comment type="caution">
    <text evidence="3">The sequence shown here is derived from an EMBL/GenBank/DDBJ whole genome shotgun (WGS) entry which is preliminary data.</text>
</comment>
<dbReference type="PANTHER" id="PTHR24148:SF64">
    <property type="entry name" value="HETEROKARYON INCOMPATIBILITY DOMAIN-CONTAINING PROTEIN"/>
    <property type="match status" value="1"/>
</dbReference>
<dbReference type="Proteomes" id="UP001316803">
    <property type="component" value="Unassembled WGS sequence"/>
</dbReference>